<comment type="caution">
    <text evidence="2">The sequence shown here is derived from an EMBL/GenBank/DDBJ whole genome shotgun (WGS) entry which is preliminary data.</text>
</comment>
<keyword evidence="3" id="KW-1185">Reference proteome</keyword>
<evidence type="ECO:0000313" key="3">
    <source>
        <dbReference type="Proteomes" id="UP000323380"/>
    </source>
</evidence>
<dbReference type="Pfam" id="PF02575">
    <property type="entry name" value="YbaB_DNA_bd"/>
    <property type="match status" value="1"/>
</dbReference>
<evidence type="ECO:0000313" key="2">
    <source>
        <dbReference type="EMBL" id="TYB49748.1"/>
    </source>
</evidence>
<dbReference type="InterPro" id="IPR004401">
    <property type="entry name" value="YbaB/EbfC"/>
</dbReference>
<gene>
    <name evidence="2" type="ORF">FXF69_12010</name>
</gene>
<proteinExistence type="predicted"/>
<dbReference type="Gene3D" id="3.30.1310.10">
    <property type="entry name" value="Nucleoid-associated protein YbaB-like domain"/>
    <property type="match status" value="1"/>
</dbReference>
<reference evidence="2 3" key="1">
    <citation type="submission" date="2019-08" db="EMBL/GenBank/DDBJ databases">
        <title>Actinomadura sp. nov. CYP1-5 isolated from mountain soil.</title>
        <authorList>
            <person name="Songsumanus A."/>
            <person name="Kuncharoen N."/>
            <person name="Kudo T."/>
            <person name="Yuki M."/>
            <person name="Igarashi Y."/>
            <person name="Tanasupawat S."/>
        </authorList>
    </citation>
    <scope>NUCLEOTIDE SEQUENCE [LARGE SCALE GENOMIC DNA]</scope>
    <source>
        <strain evidence="2 3">JCM 14158</strain>
    </source>
</reference>
<organism evidence="2 3">
    <name type="scientific">Actinomadura chibensis</name>
    <dbReference type="NCBI Taxonomy" id="392828"/>
    <lineage>
        <taxon>Bacteria</taxon>
        <taxon>Bacillati</taxon>
        <taxon>Actinomycetota</taxon>
        <taxon>Actinomycetes</taxon>
        <taxon>Streptosporangiales</taxon>
        <taxon>Thermomonosporaceae</taxon>
        <taxon>Actinomadura</taxon>
    </lineage>
</organism>
<feature type="compositionally biased region" description="Basic and acidic residues" evidence="1">
    <location>
        <begin position="44"/>
        <end position="59"/>
    </location>
</feature>
<feature type="region of interest" description="Disordered" evidence="1">
    <location>
        <begin position="16"/>
        <end position="62"/>
    </location>
</feature>
<name>A0A5D0P000_9ACTN</name>
<accession>A0A5D0P000</accession>
<dbReference type="Proteomes" id="UP000323380">
    <property type="component" value="Unassembled WGS sequence"/>
</dbReference>
<feature type="compositionally biased region" description="Polar residues" evidence="1">
    <location>
        <begin position="29"/>
        <end position="43"/>
    </location>
</feature>
<dbReference type="SUPFAM" id="SSF82607">
    <property type="entry name" value="YbaB-like"/>
    <property type="match status" value="1"/>
</dbReference>
<sequence length="156" mass="16127">MAGMAGSELEHLLNLTRAVLGTEAPGTNAPGTSATGTEPQSAGKQDRPGGPKAEGRGEAAEGLIRATVSADGEITSIDLAPRAMRMSSEEIGEHVAAAVNAAFRDLRAGPAAPPDVAATERLAAQARELQDMSMRQMRQTAQSISDLMAQLHGGRR</sequence>
<dbReference type="AlphaFoldDB" id="A0A5D0P000"/>
<dbReference type="InterPro" id="IPR036894">
    <property type="entry name" value="YbaB-like_sf"/>
</dbReference>
<evidence type="ECO:0000256" key="1">
    <source>
        <dbReference type="SAM" id="MobiDB-lite"/>
    </source>
</evidence>
<protein>
    <submittedName>
        <fullName evidence="2">YbaB/EbfC family nucleoid-associated protein</fullName>
    </submittedName>
</protein>
<dbReference type="EMBL" id="VSFG01000001">
    <property type="protein sequence ID" value="TYB49748.1"/>
    <property type="molecule type" value="Genomic_DNA"/>
</dbReference>
<dbReference type="STRING" id="1220554.GCA_001552135_06507"/>
<dbReference type="GO" id="GO:0003677">
    <property type="term" value="F:DNA binding"/>
    <property type="evidence" value="ECO:0007669"/>
    <property type="project" value="InterPro"/>
</dbReference>